<protein>
    <recommendedName>
        <fullName evidence="6">Phosphoenolpyruvate synthase</fullName>
    </recommendedName>
</protein>
<evidence type="ECO:0000259" key="3">
    <source>
        <dbReference type="Pfam" id="PF01326"/>
    </source>
</evidence>
<reference evidence="4" key="1">
    <citation type="submission" date="2022-12" db="EMBL/GenBank/DDBJ databases">
        <title>Chromosome-level genome assembly of the bean flower thrips Megalurothrips usitatus.</title>
        <authorList>
            <person name="Ma L."/>
            <person name="Liu Q."/>
            <person name="Li H."/>
            <person name="Cai W."/>
        </authorList>
    </citation>
    <scope>NUCLEOTIDE SEQUENCE</scope>
    <source>
        <strain evidence="4">Cailab_2022a</strain>
    </source>
</reference>
<dbReference type="InterPro" id="IPR008279">
    <property type="entry name" value="PEP-util_enz_mobile_dom"/>
</dbReference>
<feature type="domain" description="PEP-utilising enzyme mobile" evidence="2">
    <location>
        <begin position="1291"/>
        <end position="1361"/>
    </location>
</feature>
<evidence type="ECO:0000313" key="5">
    <source>
        <dbReference type="Proteomes" id="UP001075354"/>
    </source>
</evidence>
<dbReference type="SUPFAM" id="SSF56059">
    <property type="entry name" value="Glutathione synthetase ATP-binding domain-like"/>
    <property type="match status" value="1"/>
</dbReference>
<dbReference type="GO" id="GO:0016301">
    <property type="term" value="F:kinase activity"/>
    <property type="evidence" value="ECO:0007669"/>
    <property type="project" value="InterPro"/>
</dbReference>
<dbReference type="Pfam" id="PF00391">
    <property type="entry name" value="PEP-utilizers"/>
    <property type="match status" value="1"/>
</dbReference>
<evidence type="ECO:0000259" key="2">
    <source>
        <dbReference type="Pfam" id="PF00391"/>
    </source>
</evidence>
<dbReference type="Gene3D" id="3.50.30.10">
    <property type="entry name" value="Phosphohistidine domain"/>
    <property type="match status" value="1"/>
</dbReference>
<dbReference type="Proteomes" id="UP001075354">
    <property type="component" value="Chromosome 13"/>
</dbReference>
<sequence>MLWLLPYLAWLVPVAFLYWLVFAGGPPASSGSSPSPSSWYFPVKRLWALLAVRRLREARAQRLARLTAAADPRAADRAVFLPSEYDRRLEEPRLLLAEGVVDSLCFHGADFHGSYLMVRLTRMRHCLARVALQLKVGDDVYQLPQMPDSLMSRTGGAWTAGGDWGCLRIEVLEPLRSWRVAFNGVLREGPPRSHRGWDGLPGDQDRLRHVRFNFIWHACSTVYNCRHDWSPRLLADTLAREPWRSDNWMDIIKGHVGGYDQWGTLHGEVRVEGAAAREVYLRGLRQRRWGANEAGRLHRRVTVSGVLRNGVMYSVGADCHPGQLSHAAYGHVRDTEGALHPIDWSSLSLPQLAEDRELIPKHFVLQFSAGGVRYESAVHLPGATTAAVLCERPWSWLMLLEPAECSLQWACRGQGVQQGVGLAEFCYRYDGACPLPPAAPAPLLHLRDSKVSPGPLVLGLGERACRSSALVGGKGASLAALTALLAKAAAEDADDAPYRVPAGFCLTVTALERQLAASAALREALDTLTAEAAACSSEGVDAKLSARCEAVCALFAATPVCEEVAEEVRGALRRLEADADAGPGASWAVRSSAVGEDGDELSAAGQNATFLGCRGADGVLDGVRRCWASLFALQSVQYRRQHAQPVAAPMAVVVQRMVDARAAGVLFTCDPTTGDPRTLLITANYGLGESVVSAAVDPDVFTVRRDMAGHMHVSERRAGSKQHRVVLAEGGGVREEEAAGAAALCLSDDEALLLARVGPRLERAFGGARDVEWAFADGRLFLLQSRPVTALFNWTDFELLHEMDSPVTSDDDVWSTANTGEVMPGATSPLAYSTVTRANDVCTGRAAAKEDLLEHRFHHFIPVTHHHVCINVLALTLRNVRAELDLASDVVDLAIFGHKATTARMHRAAVRRHGVNMDARRQLVLLADALRSAWGSAASVRRARGIADGLDVDERARAAASAREALAAIEDRLPALAQCFLQHTLTSSVSSFSQVVAVTVLAEGSKDLSTQHITDVAAMLSCTGGDVVSAGVPSAIEAIAAAVRGGGRWQEFVALEPAEGMSWMQRHCPRAHQLAVDFLDKFGHRVIREWDEDPALLVASLQPLVKSMSPGSAGAAGAERPAPAALESVIRRLSSPRRATTRLLLRYLLPWFQRCVANRESTKEAGVRAIHKFRRAFRTLAVLLEREGLLPDRGLVPFLTVWELHRLTLEQPDPTLVAKARRRKRRWAEWDNLAFPEIMHGVPQPVDVSGGGGSADGEVLAQGTPVSESSATARACVVLSLHGDQGVGQLQAGDILITHSTDVGWSPYFPMLGGVVTELGGLISHGAVVAREYGLPCLVGVQGATRTFKTGDIVKINGKTGALSKVQ</sequence>
<dbReference type="InterPro" id="IPR051549">
    <property type="entry name" value="PEP_Utilizing_Enz"/>
</dbReference>
<gene>
    <name evidence="4" type="ORF">ONE63_003103</name>
</gene>
<dbReference type="InterPro" id="IPR002192">
    <property type="entry name" value="PPDK_AMP/ATP-bd"/>
</dbReference>
<dbReference type="PANTHER" id="PTHR43615">
    <property type="entry name" value="PHOSPHOENOLPYRUVATE SYNTHASE-RELATED"/>
    <property type="match status" value="1"/>
</dbReference>
<evidence type="ECO:0008006" key="6">
    <source>
        <dbReference type="Google" id="ProtNLM"/>
    </source>
</evidence>
<dbReference type="InterPro" id="IPR036637">
    <property type="entry name" value="Phosphohistidine_dom_sf"/>
</dbReference>
<evidence type="ECO:0000256" key="1">
    <source>
        <dbReference type="ARBA" id="ARBA00007837"/>
    </source>
</evidence>
<organism evidence="4 5">
    <name type="scientific">Megalurothrips usitatus</name>
    <name type="common">bean blossom thrips</name>
    <dbReference type="NCBI Taxonomy" id="439358"/>
    <lineage>
        <taxon>Eukaryota</taxon>
        <taxon>Metazoa</taxon>
        <taxon>Ecdysozoa</taxon>
        <taxon>Arthropoda</taxon>
        <taxon>Hexapoda</taxon>
        <taxon>Insecta</taxon>
        <taxon>Pterygota</taxon>
        <taxon>Neoptera</taxon>
        <taxon>Paraneoptera</taxon>
        <taxon>Thysanoptera</taxon>
        <taxon>Terebrantia</taxon>
        <taxon>Thripoidea</taxon>
        <taxon>Thripidae</taxon>
        <taxon>Megalurothrips</taxon>
    </lineage>
</organism>
<dbReference type="InterPro" id="IPR013815">
    <property type="entry name" value="ATP_grasp_subdomain_1"/>
</dbReference>
<comment type="caution">
    <text evidence="4">The sequence shown here is derived from an EMBL/GenBank/DDBJ whole genome shotgun (WGS) entry which is preliminary data.</text>
</comment>
<accession>A0AAV7X9S1</accession>
<feature type="domain" description="Pyruvate phosphate dikinase AMP/ATP-binding" evidence="3">
    <location>
        <begin position="469"/>
        <end position="790"/>
    </location>
</feature>
<comment type="similarity">
    <text evidence="1">Belongs to the PEP-utilizing enzyme family.</text>
</comment>
<dbReference type="PANTHER" id="PTHR43615:SF1">
    <property type="entry name" value="PPDK_N DOMAIN-CONTAINING PROTEIN"/>
    <property type="match status" value="1"/>
</dbReference>
<keyword evidence="5" id="KW-1185">Reference proteome</keyword>
<name>A0AAV7X9S1_9NEOP</name>
<dbReference type="SUPFAM" id="SSF52009">
    <property type="entry name" value="Phosphohistidine domain"/>
    <property type="match status" value="1"/>
</dbReference>
<dbReference type="Gene3D" id="3.30.1490.20">
    <property type="entry name" value="ATP-grasp fold, A domain"/>
    <property type="match status" value="1"/>
</dbReference>
<dbReference type="Gene3D" id="3.30.470.20">
    <property type="entry name" value="ATP-grasp fold, B domain"/>
    <property type="match status" value="1"/>
</dbReference>
<proteinExistence type="inferred from homology"/>
<dbReference type="EMBL" id="JAPTSV010000013">
    <property type="protein sequence ID" value="KAJ1521432.1"/>
    <property type="molecule type" value="Genomic_DNA"/>
</dbReference>
<dbReference type="Pfam" id="PF01326">
    <property type="entry name" value="PPDK_N"/>
    <property type="match status" value="1"/>
</dbReference>
<evidence type="ECO:0000313" key="4">
    <source>
        <dbReference type="EMBL" id="KAJ1521432.1"/>
    </source>
</evidence>
<dbReference type="GO" id="GO:0005524">
    <property type="term" value="F:ATP binding"/>
    <property type="evidence" value="ECO:0007669"/>
    <property type="project" value="InterPro"/>
</dbReference>